<dbReference type="AlphaFoldDB" id="A0A1I5WCQ9"/>
<keyword evidence="1" id="KW-0732">Signal</keyword>
<dbReference type="OrthoDB" id="9814399at2"/>
<gene>
    <name evidence="3" type="ORF">SAMN05444277_10695</name>
</gene>
<feature type="chain" id="PRO_5011533261" evidence="1">
    <location>
        <begin position="32"/>
        <end position="156"/>
    </location>
</feature>
<name>A0A1I5WCQ9_9BACT</name>
<dbReference type="Gene3D" id="2.40.128.520">
    <property type="match status" value="1"/>
</dbReference>
<feature type="domain" description="DUF2147" evidence="2">
    <location>
        <begin position="40"/>
        <end position="154"/>
    </location>
</feature>
<dbReference type="PANTHER" id="PTHR36919:SF2">
    <property type="entry name" value="BLL6627 PROTEIN"/>
    <property type="match status" value="1"/>
</dbReference>
<protein>
    <submittedName>
        <fullName evidence="3">Uncharacterized conserved protein, DUF2147 family</fullName>
    </submittedName>
</protein>
<dbReference type="STRING" id="1465490.SAMN05444277_10695"/>
<dbReference type="InterPro" id="IPR019223">
    <property type="entry name" value="DUF2147"/>
</dbReference>
<dbReference type="PANTHER" id="PTHR36919">
    <property type="entry name" value="BLR1215 PROTEIN"/>
    <property type="match status" value="1"/>
</dbReference>
<evidence type="ECO:0000259" key="2">
    <source>
        <dbReference type="Pfam" id="PF09917"/>
    </source>
</evidence>
<evidence type="ECO:0000313" key="3">
    <source>
        <dbReference type="EMBL" id="SFQ17417.1"/>
    </source>
</evidence>
<accession>A0A1I5WCQ9</accession>
<feature type="signal peptide" evidence="1">
    <location>
        <begin position="1"/>
        <end position="31"/>
    </location>
</feature>
<organism evidence="3 4">
    <name type="scientific">Parafilimonas terrae</name>
    <dbReference type="NCBI Taxonomy" id="1465490"/>
    <lineage>
        <taxon>Bacteria</taxon>
        <taxon>Pseudomonadati</taxon>
        <taxon>Bacteroidota</taxon>
        <taxon>Chitinophagia</taxon>
        <taxon>Chitinophagales</taxon>
        <taxon>Chitinophagaceae</taxon>
        <taxon>Parafilimonas</taxon>
    </lineage>
</organism>
<proteinExistence type="predicted"/>
<keyword evidence="4" id="KW-1185">Reference proteome</keyword>
<reference evidence="3 4" key="1">
    <citation type="submission" date="2016-10" db="EMBL/GenBank/DDBJ databases">
        <authorList>
            <person name="de Groot N.N."/>
        </authorList>
    </citation>
    <scope>NUCLEOTIDE SEQUENCE [LARGE SCALE GENOMIC DNA]</scope>
    <source>
        <strain evidence="3 4">DSM 28286</strain>
    </source>
</reference>
<dbReference type="Pfam" id="PF09917">
    <property type="entry name" value="DUF2147"/>
    <property type="match status" value="1"/>
</dbReference>
<dbReference type="Proteomes" id="UP000199031">
    <property type="component" value="Unassembled WGS sequence"/>
</dbReference>
<sequence>MHFAYKLQSILTPMKYITVIALLLSAFSLNAQHNPDAILGKWESAEKNLIVEVYKQDDNFQARIVWFSNPGNMLPETDIKNPDKELRSREIVGMDVLSGLEYNAKQNRWVGGKIYDCTSGRTWDATVWLTSPNDLKVRGYYLVRWLGKTMLFTRVE</sequence>
<evidence type="ECO:0000256" key="1">
    <source>
        <dbReference type="SAM" id="SignalP"/>
    </source>
</evidence>
<evidence type="ECO:0000313" key="4">
    <source>
        <dbReference type="Proteomes" id="UP000199031"/>
    </source>
</evidence>
<dbReference type="EMBL" id="FOXQ01000006">
    <property type="protein sequence ID" value="SFQ17417.1"/>
    <property type="molecule type" value="Genomic_DNA"/>
</dbReference>